<dbReference type="RefSeq" id="WP_206857634.1">
    <property type="nucleotide sequence ID" value="NZ_CP147250.1"/>
</dbReference>
<reference evidence="1 2" key="1">
    <citation type="submission" date="2024-03" db="EMBL/GenBank/DDBJ databases">
        <title>The Genome Sequence of Enterococcus sp. DIV1094.</title>
        <authorList>
            <consortium name="The Broad Institute Genomics Platform"/>
            <consortium name="The Broad Institute Microbial Omics Core"/>
            <consortium name="The Broad Institute Genomic Center for Infectious Diseases"/>
            <person name="Earl A."/>
            <person name="Manson A."/>
            <person name="Gilmore M."/>
            <person name="Schwartman J."/>
            <person name="Shea T."/>
            <person name="Abouelleil A."/>
            <person name="Cao P."/>
            <person name="Chapman S."/>
            <person name="Cusick C."/>
            <person name="Young S."/>
            <person name="Neafsey D."/>
            <person name="Nusbaum C."/>
            <person name="Birren B."/>
        </authorList>
    </citation>
    <scope>NUCLEOTIDE SEQUENCE [LARGE SCALE GENOMIC DNA]</scope>
    <source>
        <strain evidence="1 2">DIV1094</strain>
    </source>
</reference>
<dbReference type="EMBL" id="CP147250">
    <property type="protein sequence ID" value="WYJ79583.1"/>
    <property type="molecule type" value="Genomic_DNA"/>
</dbReference>
<proteinExistence type="predicted"/>
<sequence>MDKKIMNVKIESEHGMSAGKSEIILEQLKKYIGTEYNGDRIKNEMQIFGEQKDILGVGWGYLYTVLPTKNNVGSFRIYSAYANVT</sequence>
<accession>A0ABZ2SV54</accession>
<dbReference type="Proteomes" id="UP000664360">
    <property type="component" value="Chromosome"/>
</dbReference>
<name>A0ABZ2SV54_9ENTE</name>
<protein>
    <submittedName>
        <fullName evidence="1">Uncharacterized protein</fullName>
    </submittedName>
</protein>
<gene>
    <name evidence="1" type="ORF">DOK79_001123</name>
</gene>
<evidence type="ECO:0000313" key="1">
    <source>
        <dbReference type="EMBL" id="WYJ79583.1"/>
    </source>
</evidence>
<organism evidence="1 2">
    <name type="scientific">Candidatus Enterococcus mangumiae</name>
    <dbReference type="NCBI Taxonomy" id="2230878"/>
    <lineage>
        <taxon>Bacteria</taxon>
        <taxon>Bacillati</taxon>
        <taxon>Bacillota</taxon>
        <taxon>Bacilli</taxon>
        <taxon>Lactobacillales</taxon>
        <taxon>Enterococcaceae</taxon>
        <taxon>Enterococcus</taxon>
    </lineage>
</organism>
<keyword evidence="2" id="KW-1185">Reference proteome</keyword>
<evidence type="ECO:0000313" key="2">
    <source>
        <dbReference type="Proteomes" id="UP000664360"/>
    </source>
</evidence>